<name>A0A521B1K1_9SPHI</name>
<dbReference type="SUPFAM" id="SSF88946">
    <property type="entry name" value="Sigma2 domain of RNA polymerase sigma factors"/>
    <property type="match status" value="1"/>
</dbReference>
<sequence length="181" mass="20943">MAKRVTLSEEELVRALHAKQKIAMDALYAMYSAALYGIISRIVQVDEEAEDVLQEVFLKIWNNGAYYDSTKGRLFTWMANIARNQAIDKIRSKSFKNEVKNQDLEDNVDTIDVFKNLSMSPDHIGLKDLLNKLKPEHKIVVELVYFNGYKQQEVADELDIPLGTVKTRLRMAILELRKYFN</sequence>
<dbReference type="SUPFAM" id="SSF88659">
    <property type="entry name" value="Sigma3 and sigma4 domains of RNA polymerase sigma factors"/>
    <property type="match status" value="1"/>
</dbReference>
<keyword evidence="2" id="KW-0805">Transcription regulation</keyword>
<dbReference type="InterPro" id="IPR013324">
    <property type="entry name" value="RNA_pol_sigma_r3/r4-like"/>
</dbReference>
<evidence type="ECO:0000256" key="1">
    <source>
        <dbReference type="ARBA" id="ARBA00010641"/>
    </source>
</evidence>
<keyword evidence="4" id="KW-0238">DNA-binding</keyword>
<keyword evidence="5" id="KW-0804">Transcription</keyword>
<organism evidence="8 9">
    <name type="scientific">Solitalea koreensis</name>
    <dbReference type="NCBI Taxonomy" id="543615"/>
    <lineage>
        <taxon>Bacteria</taxon>
        <taxon>Pseudomonadati</taxon>
        <taxon>Bacteroidota</taxon>
        <taxon>Sphingobacteriia</taxon>
        <taxon>Sphingobacteriales</taxon>
        <taxon>Sphingobacteriaceae</taxon>
        <taxon>Solitalea</taxon>
    </lineage>
</organism>
<feature type="domain" description="RNA polymerase sigma-70 region 2" evidence="6">
    <location>
        <begin position="27"/>
        <end position="94"/>
    </location>
</feature>
<dbReference type="Gene3D" id="1.10.10.10">
    <property type="entry name" value="Winged helix-like DNA-binding domain superfamily/Winged helix DNA-binding domain"/>
    <property type="match status" value="1"/>
</dbReference>
<dbReference type="CDD" id="cd06171">
    <property type="entry name" value="Sigma70_r4"/>
    <property type="match status" value="1"/>
</dbReference>
<dbReference type="InterPro" id="IPR007627">
    <property type="entry name" value="RNA_pol_sigma70_r2"/>
</dbReference>
<dbReference type="GO" id="GO:0016987">
    <property type="term" value="F:sigma factor activity"/>
    <property type="evidence" value="ECO:0007669"/>
    <property type="project" value="UniProtKB-KW"/>
</dbReference>
<dbReference type="Proteomes" id="UP000315971">
    <property type="component" value="Unassembled WGS sequence"/>
</dbReference>
<protein>
    <submittedName>
        <fullName evidence="8">RNA polymerase sigma-70 factor, ECF subfamily</fullName>
    </submittedName>
</protein>
<dbReference type="AlphaFoldDB" id="A0A521B1K1"/>
<evidence type="ECO:0000256" key="3">
    <source>
        <dbReference type="ARBA" id="ARBA00023082"/>
    </source>
</evidence>
<evidence type="ECO:0000313" key="9">
    <source>
        <dbReference type="Proteomes" id="UP000315971"/>
    </source>
</evidence>
<dbReference type="GO" id="GO:0006352">
    <property type="term" value="P:DNA-templated transcription initiation"/>
    <property type="evidence" value="ECO:0007669"/>
    <property type="project" value="InterPro"/>
</dbReference>
<feature type="domain" description="RNA polymerase sigma-70 region 4" evidence="7">
    <location>
        <begin position="129"/>
        <end position="178"/>
    </location>
</feature>
<dbReference type="PANTHER" id="PTHR43133:SF62">
    <property type="entry name" value="RNA POLYMERASE SIGMA FACTOR SIGZ"/>
    <property type="match status" value="1"/>
</dbReference>
<comment type="similarity">
    <text evidence="1">Belongs to the sigma-70 factor family. ECF subfamily.</text>
</comment>
<dbReference type="InterPro" id="IPR013325">
    <property type="entry name" value="RNA_pol_sigma_r2"/>
</dbReference>
<proteinExistence type="inferred from homology"/>
<dbReference type="EMBL" id="FXSZ01000001">
    <property type="protein sequence ID" value="SMO40911.1"/>
    <property type="molecule type" value="Genomic_DNA"/>
</dbReference>
<evidence type="ECO:0000259" key="7">
    <source>
        <dbReference type="Pfam" id="PF04545"/>
    </source>
</evidence>
<dbReference type="RefSeq" id="WP_246085405.1">
    <property type="nucleotide sequence ID" value="NZ_FXSZ01000001.1"/>
</dbReference>
<dbReference type="InterPro" id="IPR039425">
    <property type="entry name" value="RNA_pol_sigma-70-like"/>
</dbReference>
<evidence type="ECO:0000256" key="2">
    <source>
        <dbReference type="ARBA" id="ARBA00023015"/>
    </source>
</evidence>
<evidence type="ECO:0000313" key="8">
    <source>
        <dbReference type="EMBL" id="SMO40911.1"/>
    </source>
</evidence>
<accession>A0A521B1K1</accession>
<dbReference type="GO" id="GO:0003677">
    <property type="term" value="F:DNA binding"/>
    <property type="evidence" value="ECO:0007669"/>
    <property type="project" value="UniProtKB-KW"/>
</dbReference>
<dbReference type="Pfam" id="PF04542">
    <property type="entry name" value="Sigma70_r2"/>
    <property type="match status" value="1"/>
</dbReference>
<dbReference type="NCBIfam" id="TIGR02937">
    <property type="entry name" value="sigma70-ECF"/>
    <property type="match status" value="1"/>
</dbReference>
<dbReference type="Pfam" id="PF04545">
    <property type="entry name" value="Sigma70_r4"/>
    <property type="match status" value="1"/>
</dbReference>
<dbReference type="Gene3D" id="1.10.1740.10">
    <property type="match status" value="1"/>
</dbReference>
<keyword evidence="3" id="KW-0731">Sigma factor</keyword>
<evidence type="ECO:0000256" key="5">
    <source>
        <dbReference type="ARBA" id="ARBA00023163"/>
    </source>
</evidence>
<dbReference type="InterPro" id="IPR007630">
    <property type="entry name" value="RNA_pol_sigma70_r4"/>
</dbReference>
<reference evidence="8 9" key="1">
    <citation type="submission" date="2017-05" db="EMBL/GenBank/DDBJ databases">
        <authorList>
            <person name="Varghese N."/>
            <person name="Submissions S."/>
        </authorList>
    </citation>
    <scope>NUCLEOTIDE SEQUENCE [LARGE SCALE GENOMIC DNA]</scope>
    <source>
        <strain evidence="8 9">DSM 21342</strain>
    </source>
</reference>
<dbReference type="PANTHER" id="PTHR43133">
    <property type="entry name" value="RNA POLYMERASE ECF-TYPE SIGMA FACTO"/>
    <property type="match status" value="1"/>
</dbReference>
<keyword evidence="9" id="KW-1185">Reference proteome</keyword>
<dbReference type="InterPro" id="IPR036388">
    <property type="entry name" value="WH-like_DNA-bd_sf"/>
</dbReference>
<evidence type="ECO:0000259" key="6">
    <source>
        <dbReference type="Pfam" id="PF04542"/>
    </source>
</evidence>
<dbReference type="InterPro" id="IPR014284">
    <property type="entry name" value="RNA_pol_sigma-70_dom"/>
</dbReference>
<gene>
    <name evidence="8" type="ORF">SAMN06265350_101609</name>
</gene>
<evidence type="ECO:0000256" key="4">
    <source>
        <dbReference type="ARBA" id="ARBA00023125"/>
    </source>
</evidence>